<comment type="caution">
    <text evidence="2">The sequence shown here is derived from an EMBL/GenBank/DDBJ whole genome shotgun (WGS) entry which is preliminary data.</text>
</comment>
<dbReference type="EMBL" id="MU069446">
    <property type="protein sequence ID" value="KAF5843253.1"/>
    <property type="molecule type" value="Genomic_DNA"/>
</dbReference>
<feature type="region of interest" description="Disordered" evidence="1">
    <location>
        <begin position="437"/>
        <end position="493"/>
    </location>
</feature>
<dbReference type="SMART" id="SM00185">
    <property type="entry name" value="ARM"/>
    <property type="match status" value="4"/>
</dbReference>
<dbReference type="Proteomes" id="UP000815325">
    <property type="component" value="Unassembled WGS sequence"/>
</dbReference>
<feature type="region of interest" description="Disordered" evidence="1">
    <location>
        <begin position="251"/>
        <end position="275"/>
    </location>
</feature>
<dbReference type="Gene3D" id="1.25.10.10">
    <property type="entry name" value="Leucine-rich Repeat Variant"/>
    <property type="match status" value="3"/>
</dbReference>
<protein>
    <submittedName>
        <fullName evidence="2">Uncharacterized protein</fullName>
    </submittedName>
</protein>
<accession>A0ABQ7H8T5</accession>
<feature type="compositionally biased region" description="Basic and acidic residues" evidence="1">
    <location>
        <begin position="796"/>
        <end position="806"/>
    </location>
</feature>
<name>A0ABQ7H8T5_DUNSA</name>
<feature type="region of interest" description="Disordered" evidence="1">
    <location>
        <begin position="771"/>
        <end position="806"/>
    </location>
</feature>
<proteinExistence type="predicted"/>
<sequence>MAPTSDTGQGQLGPCVKQCKQLVEAIQGGAKAACLHQTECTRIAKFCKRLVPLFEDIEEDASSVQGAALARSHSSMKEILSALSRCEAVVGACSTMGPCMAALKEEDTMAEFVNGICDLSEALAALDLNDLKVDADQAEGLALTLQQLQRVDISASLGNAQACVQQIRSLCEKVRNGSMKSVNLKDAPLLEERLSMCSVAQVAADVQFCKERLLQAKQKRNHVEAWMLQLMLDLEEPLLPKDAKTARLMSSQKVVVPPKPSATEEAQQEEESGEAVDPVPIVHPNLTMEHRAQALQPLVAAAGLAPPVPDSLLHHGAVMFAMTDAGCSRKVVSLLRERSMEPLIKGWLLALLLSLIHPEKGLNPRTQQALMDADIVSILCRMLSCSTTDGTQKLQCLHMLRVLVHDPSTHEAMVQAKAVHVIVQQVSSVVVSKGLVQQDKRSSAASSPSASPQKGQPPSARQHHHQQQQHQQQQRQFQQQLRDEEEEGGDWDLDLEQQRVELAVLMLMDMAPGPHKAEILRTGGVLALVQKLTGPSSHERVRAAAADTLAVLFDDGSIAVQASRYDALAALTDLAAWPPSSPTLRACALRAITVMLTPTPPSTAATAEAVLAAARSHAVAPLPPQGKAARLVKPGEHPPATPASIGAAQGHINPPRSRGKDMRTQEGPPQPSSSNQMSAEDLFQEMGRTLSPKSTTALMELLEMAATTTDMEEIRLLVLKFLPLTATDAACRAAILNHEGGLPMLLRAAGRRHAAAVCALRRVAADHKLKTKSGVQARRGSVRAASGASRPQALDQVRDGDGGDQGRKHAAAVCALRRVAADYKLKTKCATVMAKVINAGGAAPLAKLLKDPSDLLAQRAAILALRQLALYGDSQVKSAVVEADTLGSLVDAVKRNDADWKTPPARDDGYDRDLPPDPPVCQAACDTLAGLATDPTVRKQVLSMLAPLLTQTSMPQACQAMLVVAGSDAKAYEHLVQPALDPLLHLMRTAPPDRLTQPTRCG</sequence>
<dbReference type="InterPro" id="IPR016024">
    <property type="entry name" value="ARM-type_fold"/>
</dbReference>
<feature type="compositionally biased region" description="Low complexity" evidence="1">
    <location>
        <begin position="468"/>
        <end position="480"/>
    </location>
</feature>
<keyword evidence="3" id="KW-1185">Reference proteome</keyword>
<dbReference type="InterPro" id="IPR011989">
    <property type="entry name" value="ARM-like"/>
</dbReference>
<organism evidence="2 3">
    <name type="scientific">Dunaliella salina</name>
    <name type="common">Green alga</name>
    <name type="synonym">Protococcus salinus</name>
    <dbReference type="NCBI Taxonomy" id="3046"/>
    <lineage>
        <taxon>Eukaryota</taxon>
        <taxon>Viridiplantae</taxon>
        <taxon>Chlorophyta</taxon>
        <taxon>core chlorophytes</taxon>
        <taxon>Chlorophyceae</taxon>
        <taxon>CS clade</taxon>
        <taxon>Chlamydomonadales</taxon>
        <taxon>Dunaliellaceae</taxon>
        <taxon>Dunaliella</taxon>
    </lineage>
</organism>
<dbReference type="InterPro" id="IPR000225">
    <property type="entry name" value="Armadillo"/>
</dbReference>
<evidence type="ECO:0000313" key="2">
    <source>
        <dbReference type="EMBL" id="KAF5843253.1"/>
    </source>
</evidence>
<feature type="compositionally biased region" description="Low complexity" evidence="1">
    <location>
        <begin position="774"/>
        <end position="790"/>
    </location>
</feature>
<evidence type="ECO:0000313" key="3">
    <source>
        <dbReference type="Proteomes" id="UP000815325"/>
    </source>
</evidence>
<evidence type="ECO:0000256" key="1">
    <source>
        <dbReference type="SAM" id="MobiDB-lite"/>
    </source>
</evidence>
<feature type="region of interest" description="Disordered" evidence="1">
    <location>
        <begin position="628"/>
        <end position="677"/>
    </location>
</feature>
<dbReference type="SUPFAM" id="SSF48371">
    <property type="entry name" value="ARM repeat"/>
    <property type="match status" value="2"/>
</dbReference>
<feature type="compositionally biased region" description="Low complexity" evidence="1">
    <location>
        <begin position="437"/>
        <end position="460"/>
    </location>
</feature>
<gene>
    <name evidence="2" type="ORF">DUNSADRAFT_929</name>
</gene>
<feature type="compositionally biased region" description="Acidic residues" evidence="1">
    <location>
        <begin position="483"/>
        <end position="493"/>
    </location>
</feature>
<reference evidence="2" key="1">
    <citation type="submission" date="2017-08" db="EMBL/GenBank/DDBJ databases">
        <authorList>
            <person name="Polle J.E."/>
            <person name="Barry K."/>
            <person name="Cushman J."/>
            <person name="Schmutz J."/>
            <person name="Tran D."/>
            <person name="Hathwaick L.T."/>
            <person name="Yim W.C."/>
            <person name="Jenkins J."/>
            <person name="Mckie-Krisberg Z.M."/>
            <person name="Prochnik S."/>
            <person name="Lindquist E."/>
            <person name="Dockter R.B."/>
            <person name="Adam C."/>
            <person name="Molina H."/>
            <person name="Bunkerborg J."/>
            <person name="Jin E."/>
            <person name="Buchheim M."/>
            <person name="Magnuson J."/>
        </authorList>
    </citation>
    <scope>NUCLEOTIDE SEQUENCE</scope>
    <source>
        <strain evidence="2">CCAP 19/18</strain>
    </source>
</reference>